<name>A0ACB5UF58_9FIRM</name>
<sequence>MATKEVIDELVVQIGTDYTNFKSGLDNVNKELEKSSTRALEKLKEFDKVGKNLSLYVTAPLALLGKTSLDMSMDVTESENLFEVSMKNMADAARNFSEKLRNDLGLNAVEVRKNVATFQTMFNSMKISEEQAYKMSTSLSELSYDMASFRNLKPEEAFQKLQAGISGETEPLKRLGILIDEATVKQVAYKNGIAETGKELTQQQKVLARYAAIMEQTKDDQGDLARTLDSPTNKLRIFNEKVKEFETNIGDALIPLMKKLLDIATPIVNTFNDFGDETQSVIVQIGLLAAGVGPAILAINKLNAAFTFLMANPVVLAISGIAAVIAAIAVEAAKSKDEQEKLNQELQKTNEIREKGIAISQIEEIQKEKEELKKLVKQYNELQKVHDEIIAKAQGVDGEFNEFLLDSDALSKVTEQMRELDKEFDKIGVSYENASSRVEAYETALKEANKEKERQIELQNLRNTITNDEIATDRQLYNQQLQNTNELKKLVSQYKELTSKQQLSTSQKENLIKVSNSLRNLLGEEIVARNSQNEVIGLNITAINSEVEAIENNVNINKQAIKEKIKDEISFTNIKTNEVIKRIEVENGYLKTINKLRTPYNQKYDDPITAQVMRQSNLMLDKEKKKRESSINELDKILNQLKTKKESYKKELLNIDDINFDTKDINLKTNIDISADNTKQIDNISEANRLLQEQNKDQLEAIKDQDEALEKAYKNLQDNLKSSRKYQLELLEDEKKKRIEIVQDEIKEQEKLHKQKLEDIQEEKNKKLDAIQEEIDKIQNSAKQQDRQQELQEAKQLYELYKQSSTAEGQKKAKELAKQIRDIENQEQIDSLKQQQENIKDLAEQEENDTKKAYETKIETLKKQEEKLKSHYETLTNQVMKHYNTVEAELKNQYNTQKELINERSYVIKEQNEQMLKAVSEYAKNNEAIYTKSADDIIKLLKDKAGEYYQTGIELAKSFQEGLKKQLEITKGYETTLGGNLTIPEIPTEKTASTTNNSTNNTKNVKVTINNNGTNIFETDADIEEFSDTQATEIEKVIDR</sequence>
<dbReference type="EMBL" id="BTPU01000005">
    <property type="protein sequence ID" value="GMQ61203.1"/>
    <property type="molecule type" value="Genomic_DNA"/>
</dbReference>
<keyword evidence="2" id="KW-1185">Reference proteome</keyword>
<dbReference type="Proteomes" id="UP001374599">
    <property type="component" value="Unassembled WGS sequence"/>
</dbReference>
<gene>
    <name evidence="1" type="ORF">AN2V17_04310</name>
</gene>
<protein>
    <submittedName>
        <fullName evidence="1">Uncharacterized protein</fullName>
    </submittedName>
</protein>
<comment type="caution">
    <text evidence="1">The sequence shown here is derived from an EMBL/GenBank/DDBJ whole genome shotgun (WGS) entry which is preliminary data.</text>
</comment>
<reference evidence="1" key="1">
    <citation type="submission" date="2023-09" db="EMBL/GenBank/DDBJ databases">
        <title>Vallitalea sediminicola and Vallitalea maricola sp. nov., anaerobic bacteria isolated from marine sediment.</title>
        <authorList>
            <person name="Hirano S."/>
            <person name="Maeda A."/>
            <person name="Terahara T."/>
            <person name="Mori K."/>
            <person name="Hamada M."/>
            <person name="Matsumoto R."/>
            <person name="Kobayashi T."/>
        </authorList>
    </citation>
    <scope>NUCLEOTIDE SEQUENCE</scope>
    <source>
        <strain evidence="1">AN17-2</strain>
    </source>
</reference>
<evidence type="ECO:0000313" key="2">
    <source>
        <dbReference type="Proteomes" id="UP001374599"/>
    </source>
</evidence>
<evidence type="ECO:0000313" key="1">
    <source>
        <dbReference type="EMBL" id="GMQ61203.1"/>
    </source>
</evidence>
<organism evidence="1 2">
    <name type="scientific">Vallitalea maricola</name>
    <dbReference type="NCBI Taxonomy" id="3074433"/>
    <lineage>
        <taxon>Bacteria</taxon>
        <taxon>Bacillati</taxon>
        <taxon>Bacillota</taxon>
        <taxon>Clostridia</taxon>
        <taxon>Lachnospirales</taxon>
        <taxon>Vallitaleaceae</taxon>
        <taxon>Vallitalea</taxon>
    </lineage>
</organism>
<proteinExistence type="predicted"/>
<accession>A0ACB5UF58</accession>